<dbReference type="InterPro" id="IPR043128">
    <property type="entry name" value="Rev_trsase/Diguanyl_cyclase"/>
</dbReference>
<organism evidence="4 5">
    <name type="scientific">Perkinsus olseni</name>
    <name type="common">Perkinsus atlanticus</name>
    <dbReference type="NCBI Taxonomy" id="32597"/>
    <lineage>
        <taxon>Eukaryota</taxon>
        <taxon>Sar</taxon>
        <taxon>Alveolata</taxon>
        <taxon>Perkinsozoa</taxon>
        <taxon>Perkinsea</taxon>
        <taxon>Perkinsida</taxon>
        <taxon>Perkinsidae</taxon>
        <taxon>Perkinsus</taxon>
    </lineage>
</organism>
<dbReference type="Pfam" id="PF00078">
    <property type="entry name" value="RVT_1"/>
    <property type="match status" value="1"/>
</dbReference>
<name>A0A7J6PDR7_PEROL</name>
<evidence type="ECO:0000256" key="1">
    <source>
        <dbReference type="SAM" id="MobiDB-lite"/>
    </source>
</evidence>
<protein>
    <submittedName>
        <fullName evidence="4">Uncharacterized protein</fullName>
    </submittedName>
</protein>
<dbReference type="InterPro" id="IPR043502">
    <property type="entry name" value="DNA/RNA_pol_sf"/>
</dbReference>
<dbReference type="GO" id="GO:0003676">
    <property type="term" value="F:nucleic acid binding"/>
    <property type="evidence" value="ECO:0007669"/>
    <property type="project" value="InterPro"/>
</dbReference>
<dbReference type="InterPro" id="IPR041588">
    <property type="entry name" value="Integrase_H2C2"/>
</dbReference>
<dbReference type="Proteomes" id="UP000541610">
    <property type="component" value="Unassembled WGS sequence"/>
</dbReference>
<dbReference type="InterPro" id="IPR050951">
    <property type="entry name" value="Retrovirus_Pol_polyprotein"/>
</dbReference>
<dbReference type="OrthoDB" id="8016172at2759"/>
<sequence length="2071" mass="227590">MSGSETSFLSGIEGAPATPAPSALAVLRSSANTLGFRTPANDVIDIILSSLRFSTASEFRPLRQEWNSPTIATLAKTVKEWIMKPEDGNCVDLARASRGSDFHNQLMVSMTTMECEYEFSIPVITAILMVWLTSDDKNSGRRLRVRNAAQEWMHSPTSSTISSSGEVDIDDSPDAFTKQLGDPDFSKSPGFLWLTGDDWTAAWASLLQRMLSNLLSAEDNAVDLPALKDAWTKTSQGTLDIPSFLDTEASAYRLYCTALTTCGLPHPTNFDRVTNLVSNAAPVVQQEVSHGIRKRGLLVHKISYVDIRVRLMNIHKKQSLRLPWEVESSATAAACSTPPTASLDPTAPGRGTSSADNDSKKRNRRSKGRSSKSAKDSKTGDRPANPNPNKVQSPCKFCSKRGHSEADCWYNPANSGGVPSTSSGATAQASSTGHVQQQPLSQPVRTATAPAKGKGKGKNGGKANQRADGGPSSSSSSAVVTGKAADGSSHPQPQPSSSSSTISDEKSRPVTRSITGKLPSPPANAPTLALSYTVPCLTTAPTATPSFVSFCPLLGERKTPYEAIIDTASFYTLSGREVLDIDGVSTVQGAAMPSVNCFNGQSVQLQQQVNLPLSMRSVCGATTNFTVTAYICDTPILRPGQLLLGLQSLAQMRASVDICNNVLVIGGCGLQVPLCPAPHKVGAYPLLGPSTWSVGDIMSSFEMPVANFQMDDHHPLIRPPRWTVDPSRRIALDALLRQLVEEGVIEPLPGTDYPFTHVSRAFPIRKRADDFRLVVDFRAVNRRVITHDADLAHYTDSVTAFLQSIPSTARFYGTVDVSSAFHRISISSSAQWCCGLTDGAGNFYRYLRLPQGLRCSPAWWCYCIQYALSCFLGCDISQLSGRGYAVYMDDILVYGDDIDTCKERYDTLLRLLHHLQLPVNTAKSQEPSTRVDICGMTLEGGTWRMNSDHFNEVVALRERRPASPAALRSALGVLQYNRILWTTDCPDQSLSVLCAPFYELLAHYDSLGQGRSKRVKLRWDDDLDSQWSTIFDHASDHHLVIYRLGELSDPGTIFVLTTDASECGAAGCLFRVKRPPNSDHLNHQYLDDNGEVLDSWSERFTGSSLRWPIYDREAYAIVRSLERYKGIICGSIPQKGAGASKSVEHYDFAVLSDNSTAIQHWRDMAFPADGIRGRRWLSWADRIWPIYHYDILWKHIAGTSNHLADMLSRTVDHLVPISPTEHVFALSTSALGTADDDLLSQLLSNDEFIARVLELQQSDVTTEYCKVKLSDVRSYLLSQDTGNASHEDLDGDEDHQGAACFALSEHSQPSHYEAVESLIRTNRFMVSESQLLYFRVPDKNDPTEVHLALYLPAGGDFRDYIHLTYRPVDDTAASSTSPKGNPPPPGPLSLRSFICWLVHDVPAHIGRAKTYNDLRKYCWFPSLSKFIKQYCKRCPDCAPAQLPRHDATPPIARALPSARFSYLAIDHFDPHRPPVDGFSHVLTITDYSTSLTVFSLVRDCSSVEAARAIYFDWIANYGWPLSISSDNASCFSSKVWAALGSLCGIKLPHCPPYHPQSNIAERRNRDLRRLLDKFPHDRWDVLCKVAQQSLNFYTVATDRPTPAQLTLGATDIRASPLALFIPDPLRGGMGTTTSDADVNQYNDLKNMVSTVTKLIDEWLAERVSIGTDERQRAADARAISSGSSDIFPLQADQQVYWKRANSAPLPATVVRCINPQSGTYIIELDSDANGSPSTTIVSGDQLVPYDGVDYHEPVLRTLSRISLEDISSGDVICCLCEEDLTRFYFAKYICPLTTASSASVQPLELQGSTLRPIGDAISIHSKYINAEWSQYKHHLRLVHACKKIDFISLRGRVNVPLLSSPAVTSGASMLQHVAFFLFVTTLVCSAPLYADVLHDFVVKLNFSRTEVEDAEATRIRFPGGQTFSCSIGGDAASRRIPGKEASQFRVDGSTPSSKHVPKTLIGSFVEGSRRVLGNGTIEERYDGGAANRAATVHYVCARATDTFIEITEPEIHQYRFVLGHPAACNTYTLDDGTYVYDEFEDEGPFDKLSDVPEAREGSVTIDRLISLDYGV</sequence>
<dbReference type="InterPro" id="IPR001584">
    <property type="entry name" value="Integrase_cat-core"/>
</dbReference>
<comment type="caution">
    <text evidence="4">The sequence shown here is derived from an EMBL/GenBank/DDBJ whole genome shotgun (WGS) entry which is preliminary data.</text>
</comment>
<proteinExistence type="predicted"/>
<dbReference type="PANTHER" id="PTHR37984">
    <property type="entry name" value="PROTEIN CBG26694"/>
    <property type="match status" value="1"/>
</dbReference>
<feature type="compositionally biased region" description="Basic residues" evidence="1">
    <location>
        <begin position="361"/>
        <end position="372"/>
    </location>
</feature>
<dbReference type="Pfam" id="PF17921">
    <property type="entry name" value="Integrase_H2C2"/>
    <property type="match status" value="1"/>
</dbReference>
<feature type="compositionally biased region" description="Low complexity" evidence="1">
    <location>
        <begin position="333"/>
        <end position="342"/>
    </location>
</feature>
<evidence type="ECO:0000313" key="5">
    <source>
        <dbReference type="Proteomes" id="UP000541610"/>
    </source>
</evidence>
<dbReference type="SUPFAM" id="SSF53098">
    <property type="entry name" value="Ribonuclease H-like"/>
    <property type="match status" value="1"/>
</dbReference>
<dbReference type="InterPro" id="IPR036397">
    <property type="entry name" value="RNaseH_sf"/>
</dbReference>
<reference evidence="4 5" key="1">
    <citation type="submission" date="2020-04" db="EMBL/GenBank/DDBJ databases">
        <title>Perkinsus olseni comparative genomics.</title>
        <authorList>
            <person name="Bogema D.R."/>
        </authorList>
    </citation>
    <scope>NUCLEOTIDE SEQUENCE [LARGE SCALE GENOMIC DNA]</scope>
    <source>
        <strain evidence="4">00978-12</strain>
    </source>
</reference>
<feature type="domain" description="Reverse transcriptase" evidence="2">
    <location>
        <begin position="745"/>
        <end position="938"/>
    </location>
</feature>
<feature type="domain" description="Integrase catalytic" evidence="3">
    <location>
        <begin position="1452"/>
        <end position="1624"/>
    </location>
</feature>
<dbReference type="InterPro" id="IPR000477">
    <property type="entry name" value="RT_dom"/>
</dbReference>
<feature type="compositionally biased region" description="Low complexity" evidence="1">
    <location>
        <begin position="488"/>
        <end position="500"/>
    </location>
</feature>
<dbReference type="Gene3D" id="1.10.340.70">
    <property type="match status" value="1"/>
</dbReference>
<dbReference type="GO" id="GO:0015074">
    <property type="term" value="P:DNA integration"/>
    <property type="evidence" value="ECO:0007669"/>
    <property type="project" value="InterPro"/>
</dbReference>
<dbReference type="InterPro" id="IPR012337">
    <property type="entry name" value="RNaseH-like_sf"/>
</dbReference>
<evidence type="ECO:0000259" key="2">
    <source>
        <dbReference type="PROSITE" id="PS50878"/>
    </source>
</evidence>
<feature type="region of interest" description="Disordered" evidence="1">
    <location>
        <begin position="416"/>
        <end position="525"/>
    </location>
</feature>
<feature type="compositionally biased region" description="Low complexity" evidence="1">
    <location>
        <begin position="420"/>
        <end position="433"/>
    </location>
</feature>
<dbReference type="PANTHER" id="PTHR37984:SF5">
    <property type="entry name" value="PROTEIN NYNRIN-LIKE"/>
    <property type="match status" value="1"/>
</dbReference>
<dbReference type="Gene3D" id="3.10.10.10">
    <property type="entry name" value="HIV Type 1 Reverse Transcriptase, subunit A, domain 1"/>
    <property type="match status" value="1"/>
</dbReference>
<dbReference type="PROSITE" id="PS50878">
    <property type="entry name" value="RT_POL"/>
    <property type="match status" value="1"/>
</dbReference>
<evidence type="ECO:0000259" key="3">
    <source>
        <dbReference type="PROSITE" id="PS50994"/>
    </source>
</evidence>
<dbReference type="Gene3D" id="3.30.70.270">
    <property type="match status" value="1"/>
</dbReference>
<dbReference type="EMBL" id="JABANP010000037">
    <property type="protein sequence ID" value="KAF4694087.1"/>
    <property type="molecule type" value="Genomic_DNA"/>
</dbReference>
<accession>A0A7J6PDR7</accession>
<dbReference type="SUPFAM" id="SSF56672">
    <property type="entry name" value="DNA/RNA polymerases"/>
    <property type="match status" value="1"/>
</dbReference>
<dbReference type="Gene3D" id="3.30.420.10">
    <property type="entry name" value="Ribonuclease H-like superfamily/Ribonuclease H"/>
    <property type="match status" value="1"/>
</dbReference>
<dbReference type="PROSITE" id="PS50994">
    <property type="entry name" value="INTEGRASE"/>
    <property type="match status" value="1"/>
</dbReference>
<feature type="compositionally biased region" description="Polar residues" evidence="1">
    <location>
        <begin position="434"/>
        <end position="445"/>
    </location>
</feature>
<gene>
    <name evidence="4" type="ORF">FOZ60_009201</name>
</gene>
<evidence type="ECO:0000313" key="4">
    <source>
        <dbReference type="EMBL" id="KAF4694087.1"/>
    </source>
</evidence>
<feature type="region of interest" description="Disordered" evidence="1">
    <location>
        <begin position="333"/>
        <end position="396"/>
    </location>
</feature>